<proteinExistence type="predicted"/>
<keyword evidence="4" id="KW-1185">Reference proteome</keyword>
<name>A0RVI3_CENSY</name>
<feature type="region of interest" description="Disordered" evidence="1">
    <location>
        <begin position="122"/>
        <end position="141"/>
    </location>
</feature>
<keyword evidence="2" id="KW-0812">Transmembrane</keyword>
<keyword evidence="2" id="KW-1133">Transmembrane helix</keyword>
<dbReference type="KEGG" id="csy:CENSYa_0717"/>
<gene>
    <name evidence="3" type="ordered locus">CENSYa_0717</name>
</gene>
<evidence type="ECO:0000313" key="4">
    <source>
        <dbReference type="Proteomes" id="UP000000758"/>
    </source>
</evidence>
<sequence length="141" mass="14534">MMGASAVSPCPEVPRYRRDLDVFGDVMRDPAAVGALVAAAGGSAFSIYAYAVGALELALAGLLVAPAVVMLVMQWKTRGEVGLLDKTLDDMSGLITSESEKTREILGSTAATLKSIDGKLDRIPGPPAPTTLPTRNGGTCA</sequence>
<evidence type="ECO:0000256" key="1">
    <source>
        <dbReference type="SAM" id="MobiDB-lite"/>
    </source>
</evidence>
<dbReference type="HOGENOM" id="CLU_1820938_0_0_2"/>
<organism evidence="3 4">
    <name type="scientific">Cenarchaeum symbiosum (strain A)</name>
    <dbReference type="NCBI Taxonomy" id="414004"/>
    <lineage>
        <taxon>Archaea</taxon>
        <taxon>Nitrososphaerota</taxon>
        <taxon>Candidatus Cenarchaeales</taxon>
        <taxon>Candidatus Cenarchaeaceae</taxon>
        <taxon>Candidatus Cenarchaeum</taxon>
    </lineage>
</organism>
<keyword evidence="2" id="KW-0472">Membrane</keyword>
<evidence type="ECO:0000313" key="3">
    <source>
        <dbReference type="EMBL" id="ABK77350.1"/>
    </source>
</evidence>
<dbReference type="AlphaFoldDB" id="A0RVI3"/>
<feature type="compositionally biased region" description="Polar residues" evidence="1">
    <location>
        <begin position="131"/>
        <end position="141"/>
    </location>
</feature>
<protein>
    <submittedName>
        <fullName evidence="3">Uncharacterized protein</fullName>
    </submittedName>
</protein>
<dbReference type="Proteomes" id="UP000000758">
    <property type="component" value="Chromosome"/>
</dbReference>
<dbReference type="STRING" id="414004.CENSYa_0717"/>
<reference evidence="3 4" key="1">
    <citation type="journal article" date="2006" name="Proc. Natl. Acad. Sci. U.S.A.">
        <title>Genomic analysis of the uncultivated marine crenarchaeote Cenarchaeum symbiosum.</title>
        <authorList>
            <person name="Hallam S.J."/>
            <person name="Konstantinidis K.T."/>
            <person name="Putnam N."/>
            <person name="Schleper C."/>
            <person name="Watanabe Y."/>
            <person name="Sugahara J."/>
            <person name="Preston C."/>
            <person name="de la Torre J."/>
            <person name="Richardson P.M."/>
            <person name="DeLong E.F."/>
        </authorList>
    </citation>
    <scope>NUCLEOTIDE SEQUENCE [LARGE SCALE GENOMIC DNA]</scope>
    <source>
        <strain evidence="4">A</strain>
    </source>
</reference>
<dbReference type="EMBL" id="DP000238">
    <property type="protein sequence ID" value="ABK77350.1"/>
    <property type="molecule type" value="Genomic_DNA"/>
</dbReference>
<feature type="transmembrane region" description="Helical" evidence="2">
    <location>
        <begin position="57"/>
        <end position="75"/>
    </location>
</feature>
<evidence type="ECO:0000256" key="2">
    <source>
        <dbReference type="SAM" id="Phobius"/>
    </source>
</evidence>
<accession>A0RVI3</accession>
<dbReference type="EnsemblBacteria" id="ABK77350">
    <property type="protein sequence ID" value="ABK77350"/>
    <property type="gene ID" value="CENSYa_0717"/>
</dbReference>